<dbReference type="GO" id="GO:0005886">
    <property type="term" value="C:plasma membrane"/>
    <property type="evidence" value="ECO:0007669"/>
    <property type="project" value="TreeGrafter"/>
</dbReference>
<keyword evidence="3 6" id="KW-1133">Transmembrane helix</keyword>
<keyword evidence="4 6" id="KW-0472">Membrane</keyword>
<evidence type="ECO:0000256" key="2">
    <source>
        <dbReference type="ARBA" id="ARBA00022692"/>
    </source>
</evidence>
<keyword evidence="2 6" id="KW-0812">Transmembrane</keyword>
<accession>A0A4Y8CZ85</accession>
<feature type="region of interest" description="Disordered" evidence="5">
    <location>
        <begin position="1"/>
        <end position="49"/>
    </location>
</feature>
<dbReference type="InterPro" id="IPR001046">
    <property type="entry name" value="NRAMP_fam"/>
</dbReference>
<dbReference type="PANTHER" id="PTHR11706">
    <property type="entry name" value="SOLUTE CARRIER PROTEIN FAMILY 11 MEMBER"/>
    <property type="match status" value="1"/>
</dbReference>
<evidence type="ECO:0000256" key="3">
    <source>
        <dbReference type="ARBA" id="ARBA00022989"/>
    </source>
</evidence>
<dbReference type="STRING" id="38488.A0A4Y8CZ85"/>
<protein>
    <recommendedName>
        <fullName evidence="9">Manganese transporter</fullName>
    </recommendedName>
</protein>
<name>A0A4Y8CZ85_9HELO</name>
<dbReference type="PANTHER" id="PTHR11706:SF30">
    <property type="entry name" value="TRANSPORTER SMF1_ESP1"/>
    <property type="match status" value="1"/>
</dbReference>
<evidence type="ECO:0000256" key="5">
    <source>
        <dbReference type="SAM" id="MobiDB-lite"/>
    </source>
</evidence>
<dbReference type="AlphaFoldDB" id="A0A4Y8CZ85"/>
<feature type="transmembrane region" description="Helical" evidence="6">
    <location>
        <begin position="373"/>
        <end position="394"/>
    </location>
</feature>
<evidence type="ECO:0000256" key="1">
    <source>
        <dbReference type="ARBA" id="ARBA00004141"/>
    </source>
</evidence>
<dbReference type="Proteomes" id="UP000297299">
    <property type="component" value="Unassembled WGS sequence"/>
</dbReference>
<organism evidence="7 8">
    <name type="scientific">Botryotinia calthae</name>
    <dbReference type="NCBI Taxonomy" id="38488"/>
    <lineage>
        <taxon>Eukaryota</taxon>
        <taxon>Fungi</taxon>
        <taxon>Dikarya</taxon>
        <taxon>Ascomycota</taxon>
        <taxon>Pezizomycotina</taxon>
        <taxon>Leotiomycetes</taxon>
        <taxon>Helotiales</taxon>
        <taxon>Sclerotiniaceae</taxon>
        <taxon>Botryotinia</taxon>
    </lineage>
</organism>
<comment type="caution">
    <text evidence="7">The sequence shown here is derived from an EMBL/GenBank/DDBJ whole genome shotgun (WGS) entry which is preliminary data.</text>
</comment>
<dbReference type="Pfam" id="PF01566">
    <property type="entry name" value="Nramp"/>
    <property type="match status" value="2"/>
</dbReference>
<feature type="compositionally biased region" description="Polar residues" evidence="5">
    <location>
        <begin position="29"/>
        <end position="49"/>
    </location>
</feature>
<comment type="subcellular location">
    <subcellularLocation>
        <location evidence="1">Membrane</location>
        <topology evidence="1">Multi-pass membrane protein</topology>
    </subcellularLocation>
</comment>
<feature type="transmembrane region" description="Helical" evidence="6">
    <location>
        <begin position="348"/>
        <end position="367"/>
    </location>
</feature>
<dbReference type="PRINTS" id="PR00447">
    <property type="entry name" value="NATRESASSCMP"/>
</dbReference>
<evidence type="ECO:0000313" key="7">
    <source>
        <dbReference type="EMBL" id="TEY58704.1"/>
    </source>
</evidence>
<dbReference type="GO" id="GO:0034755">
    <property type="term" value="P:iron ion transmembrane transport"/>
    <property type="evidence" value="ECO:0007669"/>
    <property type="project" value="TreeGrafter"/>
</dbReference>
<gene>
    <name evidence="7" type="ORF">BOTCAL_0202g00070</name>
</gene>
<proteinExistence type="predicted"/>
<dbReference type="GO" id="GO:0005384">
    <property type="term" value="F:manganese ion transmembrane transporter activity"/>
    <property type="evidence" value="ECO:0007669"/>
    <property type="project" value="TreeGrafter"/>
</dbReference>
<evidence type="ECO:0000256" key="4">
    <source>
        <dbReference type="ARBA" id="ARBA00023136"/>
    </source>
</evidence>
<feature type="transmembrane region" description="Helical" evidence="6">
    <location>
        <begin position="156"/>
        <end position="176"/>
    </location>
</feature>
<sequence length="420" mass="45678">MDQPGIHISLAEPTNNRLEPKHLNKKKSSTNVVIDSEPQDSASSSTPSRNLLPLRYAQRVVKSTCKFEKFTGPGAIISVAYIDPDNCQSDLTAGALFGYRLLCAVVFSNFVAVFLQALETQLGCVTGMDMAQMNRSHLHPWVIGTAIPLNLLNPKITLIAGCVISVSDTLFILLFYNPDGSLRRLRFFELFISVFVFAIFIRFCIELSFTTAPAGEVFKGLLPSKTIFAGQGLFQSCAILGGDLMPHTIYLGSGLVQARMREFDDKNEKYQEPPILIIASASQSPDHGTADFPGMYNLFVNTIGAAAGTIFTVGLFSGVSAGIVATMAGQLVFEGAMDWRMPPFWRRLITRCCAIVPVVGIAAAGGEKGLGEALVGCTVVLSVELIFVAARLVWYTSDEVYEGEGWRWGWGWRCAEDCGG</sequence>
<feature type="transmembrane region" description="Helical" evidence="6">
    <location>
        <begin position="303"/>
        <end position="327"/>
    </location>
</feature>
<dbReference type="GO" id="GO:0030026">
    <property type="term" value="P:intracellular manganese ion homeostasis"/>
    <property type="evidence" value="ECO:0007669"/>
    <property type="project" value="TreeGrafter"/>
</dbReference>
<evidence type="ECO:0000256" key="6">
    <source>
        <dbReference type="SAM" id="Phobius"/>
    </source>
</evidence>
<feature type="transmembrane region" description="Helical" evidence="6">
    <location>
        <begin position="188"/>
        <end position="209"/>
    </location>
</feature>
<feature type="transmembrane region" description="Helical" evidence="6">
    <location>
        <begin position="97"/>
        <end position="118"/>
    </location>
</feature>
<dbReference type="OrthoDB" id="409173at2759"/>
<reference evidence="7 8" key="1">
    <citation type="submission" date="2017-11" db="EMBL/GenBank/DDBJ databases">
        <title>Comparative genomics of Botrytis spp.</title>
        <authorList>
            <person name="Valero-Jimenez C.A."/>
            <person name="Tapia P."/>
            <person name="Veloso J."/>
            <person name="Silva-Moreno E."/>
            <person name="Staats M."/>
            <person name="Valdes J.H."/>
            <person name="Van Kan J.A.L."/>
        </authorList>
    </citation>
    <scope>NUCLEOTIDE SEQUENCE [LARGE SCALE GENOMIC DNA]</scope>
    <source>
        <strain evidence="7 8">MUCL2830</strain>
    </source>
</reference>
<evidence type="ECO:0000313" key="8">
    <source>
        <dbReference type="Proteomes" id="UP000297299"/>
    </source>
</evidence>
<keyword evidence="8" id="KW-1185">Reference proteome</keyword>
<dbReference type="GO" id="GO:0015086">
    <property type="term" value="F:cadmium ion transmembrane transporter activity"/>
    <property type="evidence" value="ECO:0007669"/>
    <property type="project" value="TreeGrafter"/>
</dbReference>
<evidence type="ECO:0008006" key="9">
    <source>
        <dbReference type="Google" id="ProtNLM"/>
    </source>
</evidence>
<dbReference type="EMBL" id="PHWZ01000202">
    <property type="protein sequence ID" value="TEY58704.1"/>
    <property type="molecule type" value="Genomic_DNA"/>
</dbReference>